<protein>
    <submittedName>
        <fullName evidence="7">Helix-turn-helix transcriptional regulator</fullName>
    </submittedName>
</protein>
<dbReference type="InterPro" id="IPR009057">
    <property type="entry name" value="Homeodomain-like_sf"/>
</dbReference>
<evidence type="ECO:0000256" key="1">
    <source>
        <dbReference type="ARBA" id="ARBA00023015"/>
    </source>
</evidence>
<feature type="transmembrane region" description="Helical" evidence="5">
    <location>
        <begin position="262"/>
        <end position="283"/>
    </location>
</feature>
<accession>A0A7X2PEL6</accession>
<dbReference type="InterPro" id="IPR018062">
    <property type="entry name" value="HTH_AraC-typ_CS"/>
</dbReference>
<proteinExistence type="predicted"/>
<dbReference type="PROSITE" id="PS01124">
    <property type="entry name" value="HTH_ARAC_FAMILY_2"/>
    <property type="match status" value="1"/>
</dbReference>
<dbReference type="RefSeq" id="WP_154426322.1">
    <property type="nucleotide sequence ID" value="NZ_VUNN01000022.1"/>
</dbReference>
<dbReference type="Pfam" id="PF12833">
    <property type="entry name" value="HTH_18"/>
    <property type="match status" value="1"/>
</dbReference>
<organism evidence="7 8">
    <name type="scientific">Bullifex porci</name>
    <dbReference type="NCBI Taxonomy" id="2606638"/>
    <lineage>
        <taxon>Bacteria</taxon>
        <taxon>Pseudomonadati</taxon>
        <taxon>Spirochaetota</taxon>
        <taxon>Spirochaetia</taxon>
        <taxon>Spirochaetales</taxon>
        <taxon>Spirochaetaceae</taxon>
        <taxon>Bullifex</taxon>
    </lineage>
</organism>
<keyword evidence="8" id="KW-1185">Reference proteome</keyword>
<comment type="caution">
    <text evidence="7">The sequence shown here is derived from an EMBL/GenBank/DDBJ whole genome shotgun (WGS) entry which is preliminary data.</text>
</comment>
<dbReference type="PANTHER" id="PTHR43280">
    <property type="entry name" value="ARAC-FAMILY TRANSCRIPTIONAL REGULATOR"/>
    <property type="match status" value="1"/>
</dbReference>
<keyword evidence="2" id="KW-0238">DNA-binding</keyword>
<sequence length="700" mass="80508">MKKGTYYLRIVKIFSIIAVVLSLVLIIVAILTIKNFNAREEQIMSSALMTQRELLRGTLSYIKDSINRLVANENVSQWADSEWGDPNYYFYSLKLYHATREETTFQDYLDYTISITNQDPKSFVISSDGTIQKNSSSFSPDDEILKDGVFIPGIYRSHKNNSLLLVTNRRVNDATLTFLSTFRLPDEMVNNKDYEYCIHDQTRDITISSSEKFENSINELKWTPDGTESSISGYHCVVDSFSDLGFSVIFAYKEPTITSINILIIFCAIVFVFISIVTSYLLAQKLYKPVGETISKVTEGEDVKDEFELITEHCKQIETLSLELEDALKEQKMLSEQQKYRAFLRGVPYITADNDESSYFTVAAVMFECSEEELNLLFAKLDNFSKQFPHVHFVRMNFIESAIVAKADNSESSKNNLTETLKSFSFSLNEKIELRCALSSTNKGYQTISKSYKRASDILSYRYRFRNKTILTEDDVKGEEKHIVFPLSEFNKLITALLASSPEALSIFDNVVERNTNISFEEYKRFTFTMIGIVIRYFQELRTTPEELFGESIDWSELYSNSDPDKTLKRVRSILAKAMQSNREKEVLEESDTLKQMKDYINEHCTENIMLIDLANEFNLTPKYCSQLFSQLSNENFKSYLNRLKISKACKAIEDDPEIKISALSLQLGFTSANTFIRVFSKYVGITPKLYAEKIIKDSK</sequence>
<dbReference type="SMART" id="SM00342">
    <property type="entry name" value="HTH_ARAC"/>
    <property type="match status" value="1"/>
</dbReference>
<evidence type="ECO:0000256" key="5">
    <source>
        <dbReference type="SAM" id="Phobius"/>
    </source>
</evidence>
<dbReference type="GO" id="GO:0043565">
    <property type="term" value="F:sequence-specific DNA binding"/>
    <property type="evidence" value="ECO:0007669"/>
    <property type="project" value="InterPro"/>
</dbReference>
<dbReference type="PANTHER" id="PTHR43280:SF28">
    <property type="entry name" value="HTH-TYPE TRANSCRIPTIONAL ACTIVATOR RHAS"/>
    <property type="match status" value="1"/>
</dbReference>
<dbReference type="InterPro" id="IPR018060">
    <property type="entry name" value="HTH_AraC"/>
</dbReference>
<evidence type="ECO:0000256" key="3">
    <source>
        <dbReference type="ARBA" id="ARBA00023163"/>
    </source>
</evidence>
<feature type="coiled-coil region" evidence="4">
    <location>
        <begin position="310"/>
        <end position="337"/>
    </location>
</feature>
<keyword evidence="5" id="KW-0812">Transmembrane</keyword>
<evidence type="ECO:0000313" key="8">
    <source>
        <dbReference type="Proteomes" id="UP000460549"/>
    </source>
</evidence>
<dbReference type="Gene3D" id="1.10.10.60">
    <property type="entry name" value="Homeodomain-like"/>
    <property type="match status" value="2"/>
</dbReference>
<keyword evidence="5" id="KW-1133">Transmembrane helix</keyword>
<dbReference type="Proteomes" id="UP000460549">
    <property type="component" value="Unassembled WGS sequence"/>
</dbReference>
<evidence type="ECO:0000256" key="2">
    <source>
        <dbReference type="ARBA" id="ARBA00023125"/>
    </source>
</evidence>
<keyword evidence="3" id="KW-0804">Transcription</keyword>
<dbReference type="GO" id="GO:0003700">
    <property type="term" value="F:DNA-binding transcription factor activity"/>
    <property type="evidence" value="ECO:0007669"/>
    <property type="project" value="InterPro"/>
</dbReference>
<reference evidence="7 8" key="1">
    <citation type="submission" date="2019-08" db="EMBL/GenBank/DDBJ databases">
        <title>In-depth cultivation of the pig gut microbiome towards novel bacterial diversity and tailored functional studies.</title>
        <authorList>
            <person name="Wylensek D."/>
            <person name="Hitch T.C.A."/>
            <person name="Clavel T."/>
        </authorList>
    </citation>
    <scope>NUCLEOTIDE SEQUENCE [LARGE SCALE GENOMIC DNA]</scope>
    <source>
        <strain evidence="7 8">NM-380-WT-3C1</strain>
    </source>
</reference>
<name>A0A7X2PEL6_9SPIO</name>
<keyword evidence="5" id="KW-0472">Membrane</keyword>
<evidence type="ECO:0000256" key="4">
    <source>
        <dbReference type="SAM" id="Coils"/>
    </source>
</evidence>
<dbReference type="AlphaFoldDB" id="A0A7X2PEL6"/>
<keyword evidence="1" id="KW-0805">Transcription regulation</keyword>
<feature type="transmembrane region" description="Helical" evidence="5">
    <location>
        <begin position="6"/>
        <end position="33"/>
    </location>
</feature>
<dbReference type="SUPFAM" id="SSF46689">
    <property type="entry name" value="Homeodomain-like"/>
    <property type="match status" value="1"/>
</dbReference>
<gene>
    <name evidence="7" type="ORF">FYJ80_09445</name>
</gene>
<feature type="domain" description="HTH araC/xylS-type" evidence="6">
    <location>
        <begin position="595"/>
        <end position="694"/>
    </location>
</feature>
<dbReference type="PROSITE" id="PS00041">
    <property type="entry name" value="HTH_ARAC_FAMILY_1"/>
    <property type="match status" value="1"/>
</dbReference>
<evidence type="ECO:0000259" key="6">
    <source>
        <dbReference type="PROSITE" id="PS01124"/>
    </source>
</evidence>
<evidence type="ECO:0000313" key="7">
    <source>
        <dbReference type="EMBL" id="MSU06993.1"/>
    </source>
</evidence>
<dbReference type="EMBL" id="VUNN01000022">
    <property type="protein sequence ID" value="MSU06993.1"/>
    <property type="molecule type" value="Genomic_DNA"/>
</dbReference>
<keyword evidence="4" id="KW-0175">Coiled coil</keyword>